<dbReference type="EMBL" id="OCMT01000002">
    <property type="protein sequence ID" value="SOD14336.1"/>
    <property type="molecule type" value="Genomic_DNA"/>
</dbReference>
<dbReference type="Proteomes" id="UP000219281">
    <property type="component" value="Unassembled WGS sequence"/>
</dbReference>
<proteinExistence type="predicted"/>
<evidence type="ECO:0000313" key="2">
    <source>
        <dbReference type="Proteomes" id="UP000219281"/>
    </source>
</evidence>
<evidence type="ECO:0000313" key="1">
    <source>
        <dbReference type="EMBL" id="SOD14336.1"/>
    </source>
</evidence>
<accession>A0A285ZXG5</accession>
<name>A0A285ZXG5_9SPHI</name>
<reference evidence="2" key="1">
    <citation type="submission" date="2017-09" db="EMBL/GenBank/DDBJ databases">
        <authorList>
            <person name="Varghese N."/>
            <person name="Submissions S."/>
        </authorList>
    </citation>
    <scope>NUCLEOTIDE SEQUENCE [LARGE SCALE GENOMIC DNA]</scope>
    <source>
        <strain evidence="2">CGMCC 1.12803</strain>
    </source>
</reference>
<dbReference type="AlphaFoldDB" id="A0A285ZXG5"/>
<gene>
    <name evidence="1" type="ORF">SAMN06297358_1523</name>
</gene>
<dbReference type="InterPro" id="IPR009061">
    <property type="entry name" value="DNA-bd_dom_put_sf"/>
</dbReference>
<dbReference type="SUPFAM" id="SSF46955">
    <property type="entry name" value="Putative DNA-binding domain"/>
    <property type="match status" value="1"/>
</dbReference>
<keyword evidence="2" id="KW-1185">Reference proteome</keyword>
<dbReference type="OrthoDB" id="1524679at2"/>
<dbReference type="RefSeq" id="WP_097130538.1">
    <property type="nucleotide sequence ID" value="NZ_OCMT01000002.1"/>
</dbReference>
<protein>
    <recommendedName>
        <fullName evidence="3">Helix-turn-helix domain-containing protein</fullName>
    </recommendedName>
</protein>
<evidence type="ECO:0008006" key="3">
    <source>
        <dbReference type="Google" id="ProtNLM"/>
    </source>
</evidence>
<organism evidence="1 2">
    <name type="scientific">Pedobacter xixiisoli</name>
    <dbReference type="NCBI Taxonomy" id="1476464"/>
    <lineage>
        <taxon>Bacteria</taxon>
        <taxon>Pseudomonadati</taxon>
        <taxon>Bacteroidota</taxon>
        <taxon>Sphingobacteriia</taxon>
        <taxon>Sphingobacteriales</taxon>
        <taxon>Sphingobacteriaceae</taxon>
        <taxon>Pedobacter</taxon>
    </lineage>
</organism>
<sequence length="83" mass="10041">MQTKKIHSDARRLNQMTRNFEPAIQLVNNILDKYDVLQLLKISPRTLSTYIKEGYLERYVIKGKTFFLYSDILKMLERFREVR</sequence>